<dbReference type="Gene3D" id="1.10.1660.10">
    <property type="match status" value="1"/>
</dbReference>
<evidence type="ECO:0000313" key="3">
    <source>
        <dbReference type="EMBL" id="SKB08693.1"/>
    </source>
</evidence>
<organism evidence="3 4">
    <name type="scientific">Aeromicrobium choanae</name>
    <dbReference type="NCBI Taxonomy" id="1736691"/>
    <lineage>
        <taxon>Bacteria</taxon>
        <taxon>Bacillati</taxon>
        <taxon>Actinomycetota</taxon>
        <taxon>Actinomycetes</taxon>
        <taxon>Propionibacteriales</taxon>
        <taxon>Nocardioidaceae</taxon>
        <taxon>Aeromicrobium</taxon>
    </lineage>
</organism>
<gene>
    <name evidence="3" type="ORF">SAMN06295964_2288</name>
</gene>
<dbReference type="InterPro" id="IPR000551">
    <property type="entry name" value="MerR-type_HTH_dom"/>
</dbReference>
<name>A0A1T4Z488_9ACTN</name>
<reference evidence="4" key="1">
    <citation type="submission" date="2017-02" db="EMBL/GenBank/DDBJ databases">
        <authorList>
            <person name="Varghese N."/>
            <person name="Submissions S."/>
        </authorList>
    </citation>
    <scope>NUCLEOTIDE SEQUENCE [LARGE SCALE GENOMIC DNA]</scope>
    <source>
        <strain evidence="4">9H-4</strain>
    </source>
</reference>
<dbReference type="GO" id="GO:0003677">
    <property type="term" value="F:DNA binding"/>
    <property type="evidence" value="ECO:0007669"/>
    <property type="project" value="UniProtKB-KW"/>
</dbReference>
<dbReference type="PROSITE" id="PS50937">
    <property type="entry name" value="HTH_MERR_2"/>
    <property type="match status" value="1"/>
</dbReference>
<evidence type="ECO:0000256" key="1">
    <source>
        <dbReference type="ARBA" id="ARBA00023125"/>
    </source>
</evidence>
<dbReference type="PANTHER" id="PTHR30204">
    <property type="entry name" value="REDOX-CYCLING DRUG-SENSING TRANSCRIPTIONAL ACTIVATOR SOXR"/>
    <property type="match status" value="1"/>
</dbReference>
<accession>A0A1T4Z488</accession>
<dbReference type="Pfam" id="PF13411">
    <property type="entry name" value="MerR_1"/>
    <property type="match status" value="1"/>
</dbReference>
<dbReference type="EMBL" id="LT796768">
    <property type="protein sequence ID" value="SKB08693.1"/>
    <property type="molecule type" value="Genomic_DNA"/>
</dbReference>
<dbReference type="SUPFAM" id="SSF46955">
    <property type="entry name" value="Putative DNA-binding domain"/>
    <property type="match status" value="1"/>
</dbReference>
<dbReference type="AlphaFoldDB" id="A0A1T4Z488"/>
<dbReference type="GO" id="GO:0003700">
    <property type="term" value="F:DNA-binding transcription factor activity"/>
    <property type="evidence" value="ECO:0007669"/>
    <property type="project" value="InterPro"/>
</dbReference>
<proteinExistence type="predicted"/>
<dbReference type="RefSeq" id="WP_172806342.1">
    <property type="nucleotide sequence ID" value="NZ_LT796768.1"/>
</dbReference>
<dbReference type="InterPro" id="IPR009061">
    <property type="entry name" value="DNA-bd_dom_put_sf"/>
</dbReference>
<protein>
    <submittedName>
        <fullName evidence="3">DNA-binding transcriptional regulator, MerR family</fullName>
    </submittedName>
</protein>
<keyword evidence="1 3" id="KW-0238">DNA-binding</keyword>
<dbReference type="SMART" id="SM00422">
    <property type="entry name" value="HTH_MERR"/>
    <property type="match status" value="1"/>
</dbReference>
<sequence>MVDARREEEFTVDVLAERASMTVRNVRAYSTRGLIDPPRLEGRTGYYTQKHLQRLILIRTLLGRGFTLAAIEDAILKSPSTASNVALDLLNIFEVDDAQDPTEIISRAELASLSGLGPDHKLIDQMIELGLLEHVDDDSVRMLEPSVVRPGAASVAIGLNPDSVVDIVPHMREHLEQISDRFVHHVSRDVAQPFLDAGLPQEEWPAVFEKIDQLIPIASQVVVAMFRSVLREAIEVEIGHKLEELAAEGDQPSA</sequence>
<evidence type="ECO:0000313" key="4">
    <source>
        <dbReference type="Proteomes" id="UP000191040"/>
    </source>
</evidence>
<dbReference type="STRING" id="1736691.SAMN06295964_2288"/>
<keyword evidence="4" id="KW-1185">Reference proteome</keyword>
<feature type="domain" description="HTH merR-type" evidence="2">
    <location>
        <begin position="9"/>
        <end position="77"/>
    </location>
</feature>
<dbReference type="InterPro" id="IPR047057">
    <property type="entry name" value="MerR_fam"/>
</dbReference>
<dbReference type="Proteomes" id="UP000191040">
    <property type="component" value="Chromosome I"/>
</dbReference>
<evidence type="ECO:0000259" key="2">
    <source>
        <dbReference type="PROSITE" id="PS50937"/>
    </source>
</evidence>
<dbReference type="PANTHER" id="PTHR30204:SF93">
    <property type="entry name" value="HTH MERR-TYPE DOMAIN-CONTAINING PROTEIN"/>
    <property type="match status" value="1"/>
</dbReference>